<keyword evidence="1" id="KW-0472">Membrane</keyword>
<evidence type="ECO:0000313" key="4">
    <source>
        <dbReference type="EMBL" id="CAF2062575.1"/>
    </source>
</evidence>
<feature type="transmembrane region" description="Helical" evidence="1">
    <location>
        <begin position="162"/>
        <end position="180"/>
    </location>
</feature>
<dbReference type="EMBL" id="CAJNOW010013296">
    <property type="protein sequence ID" value="CAF1619565.1"/>
    <property type="molecule type" value="Genomic_DNA"/>
</dbReference>
<dbReference type="OrthoDB" id="10000438at2759"/>
<evidence type="ECO:0000313" key="2">
    <source>
        <dbReference type="EMBL" id="CAF1585976.1"/>
    </source>
</evidence>
<reference evidence="5" key="1">
    <citation type="submission" date="2021-02" db="EMBL/GenBank/DDBJ databases">
        <authorList>
            <person name="Nowell W R."/>
        </authorList>
    </citation>
    <scope>NUCLEOTIDE SEQUENCE</scope>
</reference>
<comment type="caution">
    <text evidence="5">The sequence shown here is derived from an EMBL/GenBank/DDBJ whole genome shotgun (WGS) entry which is preliminary data.</text>
</comment>
<dbReference type="EMBL" id="CAJNOV010016185">
    <property type="protein sequence ID" value="CAF1585976.1"/>
    <property type="molecule type" value="Genomic_DNA"/>
</dbReference>
<dbReference type="Proteomes" id="UP000663866">
    <property type="component" value="Unassembled WGS sequence"/>
</dbReference>
<feature type="transmembrane region" description="Helical" evidence="1">
    <location>
        <begin position="241"/>
        <end position="274"/>
    </location>
</feature>
<organism evidence="5 8">
    <name type="scientific">Rotaria magnacalcarata</name>
    <dbReference type="NCBI Taxonomy" id="392030"/>
    <lineage>
        <taxon>Eukaryota</taxon>
        <taxon>Metazoa</taxon>
        <taxon>Spiralia</taxon>
        <taxon>Gnathifera</taxon>
        <taxon>Rotifera</taxon>
        <taxon>Eurotatoria</taxon>
        <taxon>Bdelloidea</taxon>
        <taxon>Philodinida</taxon>
        <taxon>Philodinidae</taxon>
        <taxon>Rotaria</taxon>
    </lineage>
</organism>
<dbReference type="EMBL" id="CAJOBJ010058774">
    <property type="protein sequence ID" value="CAF4408891.1"/>
    <property type="molecule type" value="Genomic_DNA"/>
</dbReference>
<accession>A0A818Z1D1</accession>
<gene>
    <name evidence="2" type="ORF">CJN711_LOCUS33491</name>
    <name evidence="7" type="ORF">GIL414_LOCUS30517</name>
    <name evidence="3" type="ORF">KQP761_LOCUS24480</name>
    <name evidence="5" type="ORF">OVN521_LOCUS1488</name>
    <name evidence="6" type="ORF">SMN809_LOCUS22753</name>
    <name evidence="4" type="ORF">WKI299_LOCUS12415</name>
</gene>
<dbReference type="AlphaFoldDB" id="A0A818Z1D1"/>
<feature type="transmembrane region" description="Helical" evidence="1">
    <location>
        <begin position="45"/>
        <end position="63"/>
    </location>
</feature>
<feature type="transmembrane region" description="Helical" evidence="1">
    <location>
        <begin position="201"/>
        <end position="226"/>
    </location>
</feature>
<dbReference type="Proteomes" id="UP000663856">
    <property type="component" value="Unassembled WGS sequence"/>
</dbReference>
<evidence type="ECO:0000256" key="1">
    <source>
        <dbReference type="SAM" id="Phobius"/>
    </source>
</evidence>
<keyword evidence="1" id="KW-0812">Transmembrane</keyword>
<dbReference type="EMBL" id="CAJOBI010021880">
    <property type="protein sequence ID" value="CAF4221766.1"/>
    <property type="molecule type" value="Genomic_DNA"/>
</dbReference>
<protein>
    <submittedName>
        <fullName evidence="5">Uncharacterized protein</fullName>
    </submittedName>
</protein>
<feature type="transmembrane region" description="Helical" evidence="1">
    <location>
        <begin position="138"/>
        <end position="156"/>
    </location>
</feature>
<dbReference type="Proteomes" id="UP000663855">
    <property type="component" value="Unassembled WGS sequence"/>
</dbReference>
<evidence type="ECO:0000313" key="5">
    <source>
        <dbReference type="EMBL" id="CAF3757424.1"/>
    </source>
</evidence>
<proteinExistence type="predicted"/>
<dbReference type="Proteomes" id="UP000681720">
    <property type="component" value="Unassembled WGS sequence"/>
</dbReference>
<evidence type="ECO:0000313" key="8">
    <source>
        <dbReference type="Proteomes" id="UP000663866"/>
    </source>
</evidence>
<dbReference type="Proteomes" id="UP000663834">
    <property type="component" value="Unassembled WGS sequence"/>
</dbReference>
<dbReference type="EMBL" id="CAJOBG010000103">
    <property type="protein sequence ID" value="CAF3757424.1"/>
    <property type="molecule type" value="Genomic_DNA"/>
</dbReference>
<feature type="transmembrane region" description="Helical" evidence="1">
    <location>
        <begin position="12"/>
        <end position="33"/>
    </location>
</feature>
<dbReference type="Proteomes" id="UP000676336">
    <property type="component" value="Unassembled WGS sequence"/>
</dbReference>
<name>A0A818Z1D1_9BILA</name>
<evidence type="ECO:0000313" key="6">
    <source>
        <dbReference type="EMBL" id="CAF4221766.1"/>
    </source>
</evidence>
<keyword evidence="8" id="KW-1185">Reference proteome</keyword>
<evidence type="ECO:0000313" key="7">
    <source>
        <dbReference type="EMBL" id="CAF4408891.1"/>
    </source>
</evidence>
<sequence>MDIHGNRKNIGHIMLILVDVLNLAEQIGVYFIAHENDLDETEQQKFFFILFAVGGALVFKPLCVHAIPMVLFSIAIEIGELVSYLTVLSNTTTLLVVVIVFSAVEIMLHMISIIGLWGENNGYCEEFVKNCCALPVRVILYGLLFQTQILFLFLDVNSPFRGTYYEVLMIFSTFFGLTSIDKIATKCCSMTEGDNENNLLTIWEGILSLLSALESPIIVITAVVYASQLLQDRSSLKTYDFAIYIVIIITYGSALLGLAISILCTLCLCAGALVLGIKNMFSS</sequence>
<evidence type="ECO:0000313" key="3">
    <source>
        <dbReference type="EMBL" id="CAF1619565.1"/>
    </source>
</evidence>
<keyword evidence="1" id="KW-1133">Transmembrane helix</keyword>
<dbReference type="EMBL" id="CAJNRF010004640">
    <property type="protein sequence ID" value="CAF2062575.1"/>
    <property type="molecule type" value="Genomic_DNA"/>
</dbReference>